<dbReference type="Gene3D" id="3.60.10.10">
    <property type="entry name" value="Endonuclease/exonuclease/phosphatase"/>
    <property type="match status" value="1"/>
</dbReference>
<dbReference type="InterPro" id="IPR005135">
    <property type="entry name" value="Endo/exonuclease/phosphatase"/>
</dbReference>
<dbReference type="SUPFAM" id="SSF56219">
    <property type="entry name" value="DNase I-like"/>
    <property type="match status" value="1"/>
</dbReference>
<evidence type="ECO:0000313" key="3">
    <source>
        <dbReference type="Proteomes" id="UP000887159"/>
    </source>
</evidence>
<gene>
    <name evidence="2" type="primary">jockeypol_28</name>
    <name evidence="2" type="ORF">TNCV_3877221</name>
</gene>
<proteinExistence type="predicted"/>
<reference evidence="2" key="1">
    <citation type="submission" date="2020-08" db="EMBL/GenBank/DDBJ databases">
        <title>Multicomponent nature underlies the extraordinary mechanical properties of spider dragline silk.</title>
        <authorList>
            <person name="Kono N."/>
            <person name="Nakamura H."/>
            <person name="Mori M."/>
            <person name="Yoshida Y."/>
            <person name="Ohtoshi R."/>
            <person name="Malay A.D."/>
            <person name="Moran D.A.P."/>
            <person name="Tomita M."/>
            <person name="Numata K."/>
            <person name="Arakawa K."/>
        </authorList>
    </citation>
    <scope>NUCLEOTIDE SEQUENCE</scope>
</reference>
<name>A0A8X6SS71_TRICX</name>
<keyword evidence="2" id="KW-0808">Transferase</keyword>
<keyword evidence="2" id="KW-0695">RNA-directed DNA polymerase</keyword>
<comment type="caution">
    <text evidence="2">The sequence shown here is derived from an EMBL/GenBank/DDBJ whole genome shotgun (WGS) entry which is preliminary data.</text>
</comment>
<dbReference type="Proteomes" id="UP000887159">
    <property type="component" value="Unassembled WGS sequence"/>
</dbReference>
<accession>A0A8X6SS71</accession>
<feature type="domain" description="Endonuclease/exonuclease/phosphatase" evidence="1">
    <location>
        <begin position="136"/>
        <end position="229"/>
    </location>
</feature>
<sequence length="273" mass="31100">MSKSPIVFHAASIATQSKKDRIPGLGRGPGSKNLLQSSKHLCSLKLLQININGSTSSTARFKLDQCYGIYRADRQNKSGGGLMFLIRDKKYQSINVSSNIIGNSNLEIQGIRINWRGKYLNILNIYQPLDLNKLPIDLQNHFLPSAIYLGDLNAKHFVWGSSSINSRGVNFLNMVDDKSFMFLNDEFPTHYSHKYNSKEALIVTIAIPDLSQACNWKVLENIGSDHPSILFEPNKRQTTYKISNRRWNFERANWQAYTDRAEILYVRNLSLIT</sequence>
<evidence type="ECO:0000259" key="1">
    <source>
        <dbReference type="Pfam" id="PF14529"/>
    </source>
</evidence>
<protein>
    <submittedName>
        <fullName evidence="2">RNA-directed DNA polymerase from mobile element jockey</fullName>
    </submittedName>
</protein>
<dbReference type="Pfam" id="PF14529">
    <property type="entry name" value="Exo_endo_phos_2"/>
    <property type="match status" value="1"/>
</dbReference>
<organism evidence="2 3">
    <name type="scientific">Trichonephila clavipes</name>
    <name type="common">Golden silk orbweaver</name>
    <name type="synonym">Nephila clavipes</name>
    <dbReference type="NCBI Taxonomy" id="2585209"/>
    <lineage>
        <taxon>Eukaryota</taxon>
        <taxon>Metazoa</taxon>
        <taxon>Ecdysozoa</taxon>
        <taxon>Arthropoda</taxon>
        <taxon>Chelicerata</taxon>
        <taxon>Arachnida</taxon>
        <taxon>Araneae</taxon>
        <taxon>Araneomorphae</taxon>
        <taxon>Entelegynae</taxon>
        <taxon>Araneoidea</taxon>
        <taxon>Nephilidae</taxon>
        <taxon>Trichonephila</taxon>
    </lineage>
</organism>
<dbReference type="AlphaFoldDB" id="A0A8X6SS71"/>
<dbReference type="EMBL" id="BMAU01021350">
    <property type="protein sequence ID" value="GFY19034.1"/>
    <property type="molecule type" value="Genomic_DNA"/>
</dbReference>
<dbReference type="PANTHER" id="PTHR33273:SF4">
    <property type="entry name" value="ENDONUCLEASE_EXONUCLEASE_PHOSPHATASE DOMAIN-CONTAINING PROTEIN"/>
    <property type="match status" value="1"/>
</dbReference>
<dbReference type="GO" id="GO:0003964">
    <property type="term" value="F:RNA-directed DNA polymerase activity"/>
    <property type="evidence" value="ECO:0007669"/>
    <property type="project" value="UniProtKB-KW"/>
</dbReference>
<evidence type="ECO:0000313" key="2">
    <source>
        <dbReference type="EMBL" id="GFY19034.1"/>
    </source>
</evidence>
<dbReference type="PANTHER" id="PTHR33273">
    <property type="entry name" value="DOMAIN-CONTAINING PROTEIN, PUTATIVE-RELATED"/>
    <property type="match status" value="1"/>
</dbReference>
<dbReference type="InterPro" id="IPR036691">
    <property type="entry name" value="Endo/exonu/phosph_ase_sf"/>
</dbReference>
<keyword evidence="2" id="KW-0548">Nucleotidyltransferase</keyword>
<keyword evidence="3" id="KW-1185">Reference proteome</keyword>